<dbReference type="Proteomes" id="UP000037136">
    <property type="component" value="Unassembled WGS sequence"/>
</dbReference>
<reference evidence="1 2" key="2">
    <citation type="journal article" date="2017" name="Sci. Rep.">
        <title>Ant-infecting Ophiocordyceps genomes reveal a high diversity of potential behavioral manipulation genes and a possible major role for enterotoxins.</title>
        <authorList>
            <person name="de Bekker C."/>
            <person name="Ohm R.A."/>
            <person name="Evans H.C."/>
            <person name="Brachmann A."/>
            <person name="Hughes D.P."/>
        </authorList>
    </citation>
    <scope>NUCLEOTIDE SEQUENCE [LARGE SCALE GENOMIC DNA]</scope>
    <source>
        <strain evidence="1 2">SC16a</strain>
    </source>
</reference>
<dbReference type="AlphaFoldDB" id="A0A2A9PB19"/>
<sequence length="90" mass="10358">MMTIFKSSDSKVVHGGQACGTNVNSWAWSNKYPRFHCKTKLGGLHCDKVLPYQMPYQMDDEIYDMAFKTGILPRENQRDRTPKVGKRFGI</sequence>
<protein>
    <submittedName>
        <fullName evidence="1">Uncharacterized protein</fullName>
    </submittedName>
</protein>
<name>A0A2A9PB19_OPHUN</name>
<organism evidence="1 2">
    <name type="scientific">Ophiocordyceps unilateralis</name>
    <name type="common">Zombie-ant fungus</name>
    <name type="synonym">Torrubia unilateralis</name>
    <dbReference type="NCBI Taxonomy" id="268505"/>
    <lineage>
        <taxon>Eukaryota</taxon>
        <taxon>Fungi</taxon>
        <taxon>Dikarya</taxon>
        <taxon>Ascomycota</taxon>
        <taxon>Pezizomycotina</taxon>
        <taxon>Sordariomycetes</taxon>
        <taxon>Hypocreomycetidae</taxon>
        <taxon>Hypocreales</taxon>
        <taxon>Ophiocordycipitaceae</taxon>
        <taxon>Ophiocordyceps</taxon>
    </lineage>
</organism>
<comment type="caution">
    <text evidence="1">The sequence shown here is derived from an EMBL/GenBank/DDBJ whole genome shotgun (WGS) entry which is preliminary data.</text>
</comment>
<gene>
    <name evidence="1" type="ORF">XA68_14258</name>
</gene>
<dbReference type="EMBL" id="LAZP02000338">
    <property type="protein sequence ID" value="PFH58016.1"/>
    <property type="molecule type" value="Genomic_DNA"/>
</dbReference>
<accession>A0A2A9PB19</accession>
<evidence type="ECO:0000313" key="2">
    <source>
        <dbReference type="Proteomes" id="UP000037136"/>
    </source>
</evidence>
<proteinExistence type="predicted"/>
<evidence type="ECO:0000313" key="1">
    <source>
        <dbReference type="EMBL" id="PFH58016.1"/>
    </source>
</evidence>
<reference evidence="1 2" key="1">
    <citation type="journal article" date="2015" name="BMC Genomics">
        <title>Gene expression during zombie ant biting behavior reflects the complexity underlying fungal parasitic behavioral manipulation.</title>
        <authorList>
            <person name="de Bekker C."/>
            <person name="Ohm R.A."/>
            <person name="Loreto R.G."/>
            <person name="Sebastian A."/>
            <person name="Albert I."/>
            <person name="Merrow M."/>
            <person name="Brachmann A."/>
            <person name="Hughes D.P."/>
        </authorList>
    </citation>
    <scope>NUCLEOTIDE SEQUENCE [LARGE SCALE GENOMIC DNA]</scope>
    <source>
        <strain evidence="1 2">SC16a</strain>
    </source>
</reference>
<keyword evidence="2" id="KW-1185">Reference proteome</keyword>